<keyword evidence="4 7" id="KW-0658">Purine biosynthesis</keyword>
<evidence type="ECO:0000313" key="8">
    <source>
        <dbReference type="EMBL" id="OGL96817.1"/>
    </source>
</evidence>
<accession>A0A1F7W3K7</accession>
<dbReference type="Pfam" id="PF00709">
    <property type="entry name" value="Adenylsucc_synt"/>
    <property type="match status" value="1"/>
</dbReference>
<keyword evidence="6 7" id="KW-0342">GTP-binding</keyword>
<feature type="binding site" evidence="7">
    <location>
        <position position="15"/>
    </location>
    <ligand>
        <name>Mg(2+)</name>
        <dbReference type="ChEBI" id="CHEBI:18420"/>
    </ligand>
</feature>
<dbReference type="GO" id="GO:0046040">
    <property type="term" value="P:IMP metabolic process"/>
    <property type="evidence" value="ECO:0007669"/>
    <property type="project" value="TreeGrafter"/>
</dbReference>
<dbReference type="GO" id="GO:0005525">
    <property type="term" value="F:GTP binding"/>
    <property type="evidence" value="ECO:0007669"/>
    <property type="project" value="UniProtKB-UniRule"/>
</dbReference>
<evidence type="ECO:0000256" key="2">
    <source>
        <dbReference type="ARBA" id="ARBA00022723"/>
    </source>
</evidence>
<evidence type="ECO:0000256" key="5">
    <source>
        <dbReference type="ARBA" id="ARBA00022842"/>
    </source>
</evidence>
<feature type="binding site" description="in other chain" evidence="7">
    <location>
        <position position="260"/>
    </location>
    <ligand>
        <name>IMP</name>
        <dbReference type="ChEBI" id="CHEBI:58053"/>
        <note>ligand shared between dimeric partners</note>
    </ligand>
</feature>
<comment type="similarity">
    <text evidence="7">Belongs to the adenylosuccinate synthetase family.</text>
</comment>
<comment type="caution">
    <text evidence="8">The sequence shown here is derived from an EMBL/GenBank/DDBJ whole genome shotgun (WGS) entry which is preliminary data.</text>
</comment>
<dbReference type="GO" id="GO:0004019">
    <property type="term" value="F:adenylosuccinate synthase activity"/>
    <property type="evidence" value="ECO:0007669"/>
    <property type="project" value="UniProtKB-UniRule"/>
</dbReference>
<protein>
    <recommendedName>
        <fullName evidence="7">Adenylosuccinate synthetase</fullName>
        <shortName evidence="7">AMPSase</shortName>
        <shortName evidence="7">AdSS</shortName>
        <ecNumber evidence="7">6.3.4.4</ecNumber>
    </recommendedName>
    <alternativeName>
        <fullName evidence="7">IMP--aspartate ligase</fullName>
    </alternativeName>
</protein>
<dbReference type="SMART" id="SM00788">
    <property type="entry name" value="Adenylsucc_synt"/>
    <property type="match status" value="1"/>
</dbReference>
<dbReference type="InterPro" id="IPR042109">
    <property type="entry name" value="Adenylosuccinate_synth_dom1"/>
</dbReference>
<evidence type="ECO:0000313" key="9">
    <source>
        <dbReference type="Proteomes" id="UP000177331"/>
    </source>
</evidence>
<keyword evidence="1 7" id="KW-0436">Ligase</keyword>
<sequence>MTRQAHLVVDLSNGDAGKGTIVDALVRKHRAHSVFRFNGGAQAAHRVVTDDGRSHIFQQFGAGTFVPGVRTILSEFMLVQPWILAYEEAQLQRVGVTDAFTRLFIHERAPIITPFHRAANQMRERSRGDGRHGSCGIGVGETAKDATECEEELILRMGDICDREMFTAKMHRVRKYKYDQMRLLIAAQRHDPDAESNILAFEDLSEVDYWTEQLFADIDKFHIVDDAFIESILKDEGDVVFEGAQGVLIDEWRGFHPYTTWSTCTFQNAIQLLSRANYAGEVHRIGVVRAYATRHGPGPFVSEDVHLTECLLDACNKMDPWQREFRVGHFDCVSTRYAINACGGIDSLAITCLDRLREELMWFVCTHYELAVEDCDSDLFDRDDVSEHLATDMRLGTFQDLAHQERLTNALLRAKPVLRITAAFGTFSENTADHVHRIARELDVPVSILSFGPTAKDKKFL</sequence>
<dbReference type="AlphaFoldDB" id="A0A1F7W3K7"/>
<comment type="catalytic activity">
    <reaction evidence="7">
        <text>IMP + L-aspartate + GTP = N(6)-(1,2-dicarboxyethyl)-AMP + GDP + phosphate + 2 H(+)</text>
        <dbReference type="Rhea" id="RHEA:15753"/>
        <dbReference type="ChEBI" id="CHEBI:15378"/>
        <dbReference type="ChEBI" id="CHEBI:29991"/>
        <dbReference type="ChEBI" id="CHEBI:37565"/>
        <dbReference type="ChEBI" id="CHEBI:43474"/>
        <dbReference type="ChEBI" id="CHEBI:57567"/>
        <dbReference type="ChEBI" id="CHEBI:58053"/>
        <dbReference type="ChEBI" id="CHEBI:58189"/>
        <dbReference type="EC" id="6.3.4.4"/>
    </reaction>
</comment>
<dbReference type="Proteomes" id="UP000177331">
    <property type="component" value="Unassembled WGS sequence"/>
</dbReference>
<comment type="pathway">
    <text evidence="7">Purine metabolism; AMP biosynthesis via de novo pathway; AMP from IMP: step 1/2.</text>
</comment>
<feature type="binding site" evidence="7">
    <location>
        <begin position="352"/>
        <end position="354"/>
    </location>
    <ligand>
        <name>GTP</name>
        <dbReference type="ChEBI" id="CHEBI:37565"/>
    </ligand>
</feature>
<proteinExistence type="inferred from homology"/>
<dbReference type="InterPro" id="IPR042111">
    <property type="entry name" value="Adenylosuccinate_synth_dom3"/>
</dbReference>
<dbReference type="Gene3D" id="1.10.300.10">
    <property type="entry name" value="Adenylosuccinate Synthetase, subunit A, domain 2"/>
    <property type="match status" value="1"/>
</dbReference>
<evidence type="ECO:0000256" key="4">
    <source>
        <dbReference type="ARBA" id="ARBA00022755"/>
    </source>
</evidence>
<dbReference type="InterPro" id="IPR027417">
    <property type="entry name" value="P-loop_NTPase"/>
</dbReference>
<evidence type="ECO:0000256" key="6">
    <source>
        <dbReference type="ARBA" id="ARBA00023134"/>
    </source>
</evidence>
<name>A0A1F7W3K7_9BACT</name>
<dbReference type="SUPFAM" id="SSF52540">
    <property type="entry name" value="P-loop containing nucleoside triphosphate hydrolases"/>
    <property type="match status" value="1"/>
</dbReference>
<feature type="binding site" description="in other chain" evidence="7">
    <location>
        <position position="323"/>
    </location>
    <ligand>
        <name>IMP</name>
        <dbReference type="ChEBI" id="CHEBI:58053"/>
        <note>ligand shared between dimeric partners</note>
    </ligand>
</feature>
<comment type="subcellular location">
    <subcellularLocation>
        <location evidence="7">Cytoplasm</location>
    </subcellularLocation>
</comment>
<feature type="active site" description="Proton acceptor" evidence="7">
    <location>
        <position position="15"/>
    </location>
</feature>
<dbReference type="GO" id="GO:0005737">
    <property type="term" value="C:cytoplasm"/>
    <property type="evidence" value="ECO:0007669"/>
    <property type="project" value="UniProtKB-SubCell"/>
</dbReference>
<dbReference type="GO" id="GO:0044208">
    <property type="term" value="P:'de novo' AMP biosynthetic process"/>
    <property type="evidence" value="ECO:0007669"/>
    <property type="project" value="UniProtKB-UniRule"/>
</dbReference>
<comment type="subunit">
    <text evidence="7">Homodimer.</text>
</comment>
<dbReference type="Gene3D" id="3.40.440.10">
    <property type="entry name" value="Adenylosuccinate Synthetase, subunit A, domain 1"/>
    <property type="match status" value="1"/>
</dbReference>
<dbReference type="InterPro" id="IPR042110">
    <property type="entry name" value="Adenylosuccinate_synth_dom2"/>
</dbReference>
<dbReference type="UniPathway" id="UPA00075">
    <property type="reaction ID" value="UER00335"/>
</dbReference>
<dbReference type="GO" id="GO:0000287">
    <property type="term" value="F:magnesium ion binding"/>
    <property type="evidence" value="ECO:0007669"/>
    <property type="project" value="UniProtKB-UniRule"/>
</dbReference>
<dbReference type="STRING" id="1802421.A2318_04075"/>
<dbReference type="PANTHER" id="PTHR11846:SF0">
    <property type="entry name" value="ADENYLOSUCCINATE SYNTHETASE"/>
    <property type="match status" value="1"/>
</dbReference>
<organism evidence="8 9">
    <name type="scientific">Candidatus Uhrbacteria bacterium RIFOXYB2_FULL_45_11</name>
    <dbReference type="NCBI Taxonomy" id="1802421"/>
    <lineage>
        <taxon>Bacteria</taxon>
        <taxon>Candidatus Uhriibacteriota</taxon>
    </lineage>
</organism>
<feature type="active site" description="Proton donor" evidence="7">
    <location>
        <position position="45"/>
    </location>
</feature>
<feature type="binding site" description="in other chain" evidence="7">
    <location>
        <position position="245"/>
    </location>
    <ligand>
        <name>IMP</name>
        <dbReference type="ChEBI" id="CHEBI:58053"/>
        <note>ligand shared between dimeric partners</note>
    </ligand>
</feature>
<evidence type="ECO:0000256" key="7">
    <source>
        <dbReference type="HAMAP-Rule" id="MF_00011"/>
    </source>
</evidence>
<reference evidence="8 9" key="1">
    <citation type="journal article" date="2016" name="Nat. Commun.">
        <title>Thousands of microbial genomes shed light on interconnected biogeochemical processes in an aquifer system.</title>
        <authorList>
            <person name="Anantharaman K."/>
            <person name="Brown C.T."/>
            <person name="Hug L.A."/>
            <person name="Sharon I."/>
            <person name="Castelle C.J."/>
            <person name="Probst A.J."/>
            <person name="Thomas B.C."/>
            <person name="Singh A."/>
            <person name="Wilkins M.J."/>
            <person name="Karaoz U."/>
            <person name="Brodie E.L."/>
            <person name="Williams K.H."/>
            <person name="Hubbard S.S."/>
            <person name="Banfield J.F."/>
        </authorList>
    </citation>
    <scope>NUCLEOTIDE SEQUENCE [LARGE SCALE GENOMIC DNA]</scope>
</reference>
<keyword evidence="5 7" id="KW-0460">Magnesium</keyword>
<comment type="function">
    <text evidence="7">Plays an important role in the de novo pathway of purine nucleotide biosynthesis. Catalyzes the first committed step in the biosynthesis of AMP from IMP.</text>
</comment>
<comment type="cofactor">
    <cofactor evidence="7">
        <name>Mg(2+)</name>
        <dbReference type="ChEBI" id="CHEBI:18420"/>
    </cofactor>
    <text evidence="7">Binds 1 Mg(2+) ion per subunit.</text>
</comment>
<dbReference type="HAMAP" id="MF_00011">
    <property type="entry name" value="Adenylosucc_synth"/>
    <property type="match status" value="1"/>
</dbReference>
<dbReference type="Gene3D" id="3.90.170.10">
    <property type="entry name" value="Adenylosuccinate Synthetase, subunit A, domain 3"/>
    <property type="match status" value="1"/>
</dbReference>
<evidence type="ECO:0000256" key="1">
    <source>
        <dbReference type="ARBA" id="ARBA00022598"/>
    </source>
</evidence>
<gene>
    <name evidence="7" type="primary">purA</name>
    <name evidence="8" type="ORF">A2318_04075</name>
</gene>
<dbReference type="PANTHER" id="PTHR11846">
    <property type="entry name" value="ADENYLOSUCCINATE SYNTHETASE"/>
    <property type="match status" value="1"/>
</dbReference>
<dbReference type="EMBL" id="MGFD01000063">
    <property type="protein sequence ID" value="OGL96817.1"/>
    <property type="molecule type" value="Genomic_DNA"/>
</dbReference>
<dbReference type="EC" id="6.3.4.4" evidence="7"/>
<keyword evidence="2 7" id="KW-0479">Metal-binding</keyword>
<evidence type="ECO:0000256" key="3">
    <source>
        <dbReference type="ARBA" id="ARBA00022741"/>
    </source>
</evidence>
<comment type="caution">
    <text evidence="7">Lacks conserved residue(s) required for the propagation of feature annotation.</text>
</comment>
<keyword evidence="7" id="KW-0963">Cytoplasm</keyword>
<dbReference type="InterPro" id="IPR001114">
    <property type="entry name" value="Adenylosuccinate_synthetase"/>
</dbReference>
<keyword evidence="3 7" id="KW-0547">Nucleotide-binding</keyword>
<feature type="binding site" evidence="7">
    <location>
        <begin position="450"/>
        <end position="452"/>
    </location>
    <ligand>
        <name>GTP</name>
        <dbReference type="ChEBI" id="CHEBI:37565"/>
    </ligand>
</feature>